<dbReference type="SUPFAM" id="SSF53474">
    <property type="entry name" value="alpha/beta-Hydrolases"/>
    <property type="match status" value="1"/>
</dbReference>
<evidence type="ECO:0000256" key="9">
    <source>
        <dbReference type="ARBA" id="ARBA00022801"/>
    </source>
</evidence>
<protein>
    <recommendedName>
        <fullName evidence="5">Proline iminopeptidase</fullName>
        <ecNumber evidence="4">3.4.11.5</ecNumber>
    </recommendedName>
    <alternativeName>
        <fullName evidence="10">Prolyl aminopeptidase</fullName>
    </alternativeName>
</protein>
<name>A0ABM8CCN5_9BURK</name>
<dbReference type="InterPro" id="IPR000073">
    <property type="entry name" value="AB_hydrolase_1"/>
</dbReference>
<accession>A0ABM8CCN5</accession>
<evidence type="ECO:0000256" key="8">
    <source>
        <dbReference type="ARBA" id="ARBA00022670"/>
    </source>
</evidence>
<evidence type="ECO:0000256" key="5">
    <source>
        <dbReference type="ARBA" id="ARBA00021843"/>
    </source>
</evidence>
<keyword evidence="9" id="KW-0378">Hydrolase</keyword>
<dbReference type="Proteomes" id="UP001163336">
    <property type="component" value="Chromosome"/>
</dbReference>
<dbReference type="PANTHER" id="PTHR43722:SF1">
    <property type="entry name" value="PROLINE IMINOPEPTIDASE"/>
    <property type="match status" value="1"/>
</dbReference>
<feature type="chain" id="PRO_5047354905" description="Proline iminopeptidase" evidence="11">
    <location>
        <begin position="22"/>
        <end position="347"/>
    </location>
</feature>
<evidence type="ECO:0000256" key="3">
    <source>
        <dbReference type="ARBA" id="ARBA00010088"/>
    </source>
</evidence>
<dbReference type="Gene3D" id="3.40.50.1820">
    <property type="entry name" value="alpha/beta hydrolase"/>
    <property type="match status" value="1"/>
</dbReference>
<feature type="domain" description="AB hydrolase-1" evidence="12">
    <location>
        <begin position="60"/>
        <end position="328"/>
    </location>
</feature>
<evidence type="ECO:0000256" key="11">
    <source>
        <dbReference type="SAM" id="SignalP"/>
    </source>
</evidence>
<keyword evidence="14" id="KW-1185">Reference proteome</keyword>
<evidence type="ECO:0000256" key="1">
    <source>
        <dbReference type="ARBA" id="ARBA00001585"/>
    </source>
</evidence>
<dbReference type="RefSeq" id="WP_281910534.1">
    <property type="nucleotide sequence ID" value="NZ_AP026966.1"/>
</dbReference>
<evidence type="ECO:0000256" key="7">
    <source>
        <dbReference type="ARBA" id="ARBA00022490"/>
    </source>
</evidence>
<sequence length="347" mass="38076">MHLFTRSLFTALALASPLAHAALPAACKPGQAIHDSGYVKIGGIEQWISIDGADCAKPALLLVHGGPGNPLSVYENGPYASWTRDYVVVHWDQRASGLTWSRNAPDEDTPLRLERMRDDGIELSRHLLERLGKRKLVLLGSSWGSILGGHMATKSPELYCAWMPVAQVVNNTETMRVSRDAILARARAAGDGATVEKIEALGTPPWTNPRNFGILRRAIRKYEAMVSDPAPAAWLEWKAARGTPKARADYEAAEDYSYIQFIGMKGDGIASLVDMERQAASFKLPVYMVHGEQDLLGTKEIAQRYFDRISAPRKQLAIVPRAGHDPNLPLVDAQARMLASQLGGRCE</sequence>
<evidence type="ECO:0000259" key="12">
    <source>
        <dbReference type="Pfam" id="PF12697"/>
    </source>
</evidence>
<keyword evidence="6" id="KW-0031">Aminopeptidase</keyword>
<comment type="catalytic activity">
    <reaction evidence="1">
        <text>Release of N-terminal proline from a peptide.</text>
        <dbReference type="EC" id="3.4.11.5"/>
    </reaction>
</comment>
<dbReference type="PANTHER" id="PTHR43722">
    <property type="entry name" value="PROLINE IMINOPEPTIDASE"/>
    <property type="match status" value="1"/>
</dbReference>
<dbReference type="EC" id="3.4.11.5" evidence="4"/>
<gene>
    <name evidence="13" type="ORF">MasN3_45610</name>
</gene>
<evidence type="ECO:0000256" key="10">
    <source>
        <dbReference type="ARBA" id="ARBA00029605"/>
    </source>
</evidence>
<keyword evidence="11" id="KW-0732">Signal</keyword>
<dbReference type="PRINTS" id="PR00793">
    <property type="entry name" value="PROAMNOPTASE"/>
</dbReference>
<dbReference type="Pfam" id="PF12697">
    <property type="entry name" value="Abhydrolase_6"/>
    <property type="match status" value="1"/>
</dbReference>
<proteinExistence type="inferred from homology"/>
<keyword evidence="8" id="KW-0645">Protease</keyword>
<keyword evidence="7" id="KW-0963">Cytoplasm</keyword>
<dbReference type="EMBL" id="AP026966">
    <property type="protein sequence ID" value="BDT61067.1"/>
    <property type="molecule type" value="Genomic_DNA"/>
</dbReference>
<organism evidence="13 14">
    <name type="scientific">Massilia varians</name>
    <dbReference type="NCBI Taxonomy" id="457921"/>
    <lineage>
        <taxon>Bacteria</taxon>
        <taxon>Pseudomonadati</taxon>
        <taxon>Pseudomonadota</taxon>
        <taxon>Betaproteobacteria</taxon>
        <taxon>Burkholderiales</taxon>
        <taxon>Oxalobacteraceae</taxon>
        <taxon>Telluria group</taxon>
        <taxon>Massilia</taxon>
    </lineage>
</organism>
<dbReference type="InterPro" id="IPR029058">
    <property type="entry name" value="AB_hydrolase_fold"/>
</dbReference>
<dbReference type="InterPro" id="IPR002410">
    <property type="entry name" value="Peptidase_S33"/>
</dbReference>
<evidence type="ECO:0000256" key="4">
    <source>
        <dbReference type="ARBA" id="ARBA00012568"/>
    </source>
</evidence>
<evidence type="ECO:0000256" key="6">
    <source>
        <dbReference type="ARBA" id="ARBA00022438"/>
    </source>
</evidence>
<comment type="subcellular location">
    <subcellularLocation>
        <location evidence="2">Cytoplasm</location>
    </subcellularLocation>
</comment>
<evidence type="ECO:0000313" key="14">
    <source>
        <dbReference type="Proteomes" id="UP001163336"/>
    </source>
</evidence>
<evidence type="ECO:0000256" key="2">
    <source>
        <dbReference type="ARBA" id="ARBA00004496"/>
    </source>
</evidence>
<comment type="similarity">
    <text evidence="3">Belongs to the peptidase S33 family.</text>
</comment>
<evidence type="ECO:0000313" key="13">
    <source>
        <dbReference type="EMBL" id="BDT61067.1"/>
    </source>
</evidence>
<feature type="signal peptide" evidence="11">
    <location>
        <begin position="1"/>
        <end position="21"/>
    </location>
</feature>
<dbReference type="InterPro" id="IPR005944">
    <property type="entry name" value="Pro_iminopeptidase"/>
</dbReference>
<reference evidence="13" key="1">
    <citation type="submission" date="2022-11" db="EMBL/GenBank/DDBJ databases">
        <title>Isolation and characterization of PLA-degrading bacterium Massilia sp. from Antarctic soil.</title>
        <authorList>
            <person name="Sato K."/>
            <person name="Gomez-Fuentes C."/>
            <person name="Ahmad S.A."/>
            <person name="Zulkharnain A."/>
        </authorList>
    </citation>
    <scope>NUCLEOTIDE SEQUENCE</scope>
    <source>
        <strain evidence="13">N-3</strain>
    </source>
</reference>